<dbReference type="InterPro" id="IPR029787">
    <property type="entry name" value="Nucleotide_cyclase"/>
</dbReference>
<dbReference type="GO" id="GO:0004016">
    <property type="term" value="F:adenylate cyclase activity"/>
    <property type="evidence" value="ECO:0007669"/>
    <property type="project" value="UniProtKB-ARBA"/>
</dbReference>
<dbReference type="SMART" id="SM00044">
    <property type="entry name" value="CYCc"/>
    <property type="match status" value="1"/>
</dbReference>
<dbReference type="InterPro" id="IPR050697">
    <property type="entry name" value="Adenylyl/Guanylyl_Cyclase_3/4"/>
</dbReference>
<dbReference type="InterPro" id="IPR036010">
    <property type="entry name" value="2Fe-2S_ferredoxin-like_sf"/>
</dbReference>
<dbReference type="Pfam" id="PF00211">
    <property type="entry name" value="Guanylate_cyc"/>
    <property type="match status" value="1"/>
</dbReference>
<dbReference type="GO" id="GO:0005886">
    <property type="term" value="C:plasma membrane"/>
    <property type="evidence" value="ECO:0007669"/>
    <property type="project" value="UniProtKB-SubCell"/>
</dbReference>
<dbReference type="OrthoDB" id="341967at2"/>
<dbReference type="PANTHER" id="PTHR43081">
    <property type="entry name" value="ADENYLATE CYCLASE, TERMINAL-DIFFERENTIATION SPECIFIC-RELATED"/>
    <property type="match status" value="1"/>
</dbReference>
<evidence type="ECO:0000256" key="2">
    <source>
        <dbReference type="ARBA" id="ARBA00022475"/>
    </source>
</evidence>
<dbReference type="CDD" id="cd07302">
    <property type="entry name" value="CHD"/>
    <property type="match status" value="1"/>
</dbReference>
<keyword evidence="3" id="KW-0472">Membrane</keyword>
<name>A0A1M6XE54_9BACT</name>
<dbReference type="InterPro" id="IPR001054">
    <property type="entry name" value="A/G_cyclase"/>
</dbReference>
<dbReference type="Proteomes" id="UP000183947">
    <property type="component" value="Unassembled WGS sequence"/>
</dbReference>
<dbReference type="SUPFAM" id="SSF54292">
    <property type="entry name" value="2Fe-2S ferredoxin-like"/>
    <property type="match status" value="1"/>
</dbReference>
<dbReference type="PANTHER" id="PTHR43081:SF17">
    <property type="entry name" value="BLL5647 PROTEIN"/>
    <property type="match status" value="1"/>
</dbReference>
<dbReference type="GO" id="GO:0035556">
    <property type="term" value="P:intracellular signal transduction"/>
    <property type="evidence" value="ECO:0007669"/>
    <property type="project" value="InterPro"/>
</dbReference>
<dbReference type="Gene3D" id="3.30.70.1230">
    <property type="entry name" value="Nucleotide cyclase"/>
    <property type="match status" value="1"/>
</dbReference>
<evidence type="ECO:0000259" key="5">
    <source>
        <dbReference type="PROSITE" id="PS51085"/>
    </source>
</evidence>
<keyword evidence="2" id="KW-1003">Cell membrane</keyword>
<dbReference type="RefSeq" id="WP_073284005.1">
    <property type="nucleotide sequence ID" value="NZ_FRAS01000009.1"/>
</dbReference>
<comment type="subcellular location">
    <subcellularLocation>
        <location evidence="1">Cell membrane</location>
        <topology evidence="1">Multi-pass membrane protein</topology>
    </subcellularLocation>
</comment>
<evidence type="ECO:0000256" key="1">
    <source>
        <dbReference type="ARBA" id="ARBA00004651"/>
    </source>
</evidence>
<dbReference type="InterPro" id="IPR001041">
    <property type="entry name" value="2Fe-2S_ferredoxin-type"/>
</dbReference>
<evidence type="ECO:0000313" key="7">
    <source>
        <dbReference type="Proteomes" id="UP000183947"/>
    </source>
</evidence>
<dbReference type="GO" id="GO:0051536">
    <property type="term" value="F:iron-sulfur cluster binding"/>
    <property type="evidence" value="ECO:0007669"/>
    <property type="project" value="InterPro"/>
</dbReference>
<dbReference type="GO" id="GO:0006171">
    <property type="term" value="P:cAMP biosynthetic process"/>
    <property type="evidence" value="ECO:0007669"/>
    <property type="project" value="TreeGrafter"/>
</dbReference>
<feature type="domain" description="2Fe-2S ferredoxin-type" evidence="5">
    <location>
        <begin position="2"/>
        <end position="107"/>
    </location>
</feature>
<keyword evidence="7" id="KW-1185">Reference proteome</keyword>
<dbReference type="PROSITE" id="PS51085">
    <property type="entry name" value="2FE2S_FER_2"/>
    <property type="match status" value="1"/>
</dbReference>
<dbReference type="PROSITE" id="PS50125">
    <property type="entry name" value="GUANYLATE_CYCLASE_2"/>
    <property type="match status" value="1"/>
</dbReference>
<gene>
    <name evidence="6" type="ORF">SAMN02746009_02014</name>
</gene>
<feature type="domain" description="Guanylate cyclase" evidence="4">
    <location>
        <begin position="122"/>
        <end position="253"/>
    </location>
</feature>
<evidence type="ECO:0000313" key="6">
    <source>
        <dbReference type="EMBL" id="SHL04095.1"/>
    </source>
</evidence>
<dbReference type="InterPro" id="IPR012675">
    <property type="entry name" value="Beta-grasp_dom_sf"/>
</dbReference>
<accession>A0A1M6XE54</accession>
<organism evidence="6 7">
    <name type="scientific">Hymenobacter psychrotolerans DSM 18569</name>
    <dbReference type="NCBI Taxonomy" id="1121959"/>
    <lineage>
        <taxon>Bacteria</taxon>
        <taxon>Pseudomonadati</taxon>
        <taxon>Bacteroidota</taxon>
        <taxon>Cytophagia</taxon>
        <taxon>Cytophagales</taxon>
        <taxon>Hymenobacteraceae</taxon>
        <taxon>Hymenobacter</taxon>
    </lineage>
</organism>
<dbReference type="AlphaFoldDB" id="A0A1M6XE54"/>
<dbReference type="EMBL" id="FRAS01000009">
    <property type="protein sequence ID" value="SHL04095.1"/>
    <property type="molecule type" value="Genomic_DNA"/>
</dbReference>
<protein>
    <submittedName>
        <fullName evidence="6">Adenylate cyclase, class 3</fullName>
    </submittedName>
</protein>
<dbReference type="SUPFAM" id="SSF55073">
    <property type="entry name" value="Nucleotide cyclase"/>
    <property type="match status" value="1"/>
</dbReference>
<sequence length="315" mass="34090">MASLVVLPDNKQFDSLPGETILAADLRNGIAHVHACGGLARCSTCRVLVLDGLEHLPPRNDLEQTLAARINLPPTMRLACQTALAEGTVRFRRPVIDELDIQLARQGLTHADQRLGEEKKLAVLFSDIEDYTAFAEAIPAYDVIHVLNRYFGLMSEVVRAHHGYISDYIGDGLMVVFGLEDEATAAADAVAAARAMLQALERLNPYLRSMYGCGFRIRIGIHYGEVVVGHIGGAELRKLATIGDTVNVAARIEAANKECGTALLVSQAVVDELGDALAVRRGFLTPLKGKKGLHRLYEVNLEEPAGFGSSSDLSH</sequence>
<dbReference type="STRING" id="1121959.SAMN02746009_02014"/>
<evidence type="ECO:0000259" key="4">
    <source>
        <dbReference type="PROSITE" id="PS50125"/>
    </source>
</evidence>
<dbReference type="Gene3D" id="3.10.20.30">
    <property type="match status" value="1"/>
</dbReference>
<reference evidence="7" key="1">
    <citation type="submission" date="2016-11" db="EMBL/GenBank/DDBJ databases">
        <authorList>
            <person name="Varghese N."/>
            <person name="Submissions S."/>
        </authorList>
    </citation>
    <scope>NUCLEOTIDE SEQUENCE [LARGE SCALE GENOMIC DNA]</scope>
    <source>
        <strain evidence="7">DSM 18569</strain>
    </source>
</reference>
<proteinExistence type="predicted"/>
<dbReference type="CDD" id="cd00207">
    <property type="entry name" value="fer2"/>
    <property type="match status" value="1"/>
</dbReference>
<dbReference type="Pfam" id="PF00111">
    <property type="entry name" value="Fer2"/>
    <property type="match status" value="1"/>
</dbReference>
<evidence type="ECO:0000256" key="3">
    <source>
        <dbReference type="ARBA" id="ARBA00023136"/>
    </source>
</evidence>